<dbReference type="AlphaFoldDB" id="A0A6A6H931"/>
<name>A0A6A6H931_VIRVR</name>
<keyword evidence="2" id="KW-1133">Transmembrane helix</keyword>
<keyword evidence="2" id="KW-0472">Membrane</keyword>
<evidence type="ECO:0000256" key="2">
    <source>
        <dbReference type="SAM" id="Phobius"/>
    </source>
</evidence>
<reference evidence="3" key="1">
    <citation type="journal article" date="2020" name="Stud. Mycol.">
        <title>101 Dothideomycetes genomes: a test case for predicting lifestyles and emergence of pathogens.</title>
        <authorList>
            <person name="Haridas S."/>
            <person name="Albert R."/>
            <person name="Binder M."/>
            <person name="Bloem J."/>
            <person name="Labutti K."/>
            <person name="Salamov A."/>
            <person name="Andreopoulos B."/>
            <person name="Baker S."/>
            <person name="Barry K."/>
            <person name="Bills G."/>
            <person name="Bluhm B."/>
            <person name="Cannon C."/>
            <person name="Castanera R."/>
            <person name="Culley D."/>
            <person name="Daum C."/>
            <person name="Ezra D."/>
            <person name="Gonzalez J."/>
            <person name="Henrissat B."/>
            <person name="Kuo A."/>
            <person name="Liang C."/>
            <person name="Lipzen A."/>
            <person name="Lutzoni F."/>
            <person name="Magnuson J."/>
            <person name="Mondo S."/>
            <person name="Nolan M."/>
            <person name="Ohm R."/>
            <person name="Pangilinan J."/>
            <person name="Park H.-J."/>
            <person name="Ramirez L."/>
            <person name="Alfaro M."/>
            <person name="Sun H."/>
            <person name="Tritt A."/>
            <person name="Yoshinaga Y."/>
            <person name="Zwiers L.-H."/>
            <person name="Turgeon B."/>
            <person name="Goodwin S."/>
            <person name="Spatafora J."/>
            <person name="Crous P."/>
            <person name="Grigoriev I."/>
        </authorList>
    </citation>
    <scope>NUCLEOTIDE SEQUENCE</scope>
    <source>
        <strain evidence="3">Tuck. ex Michener</strain>
    </source>
</reference>
<feature type="region of interest" description="Disordered" evidence="1">
    <location>
        <begin position="33"/>
        <end position="54"/>
    </location>
</feature>
<organism evidence="3 4">
    <name type="scientific">Viridothelium virens</name>
    <name type="common">Speckled blister lichen</name>
    <name type="synonym">Trypethelium virens</name>
    <dbReference type="NCBI Taxonomy" id="1048519"/>
    <lineage>
        <taxon>Eukaryota</taxon>
        <taxon>Fungi</taxon>
        <taxon>Dikarya</taxon>
        <taxon>Ascomycota</taxon>
        <taxon>Pezizomycotina</taxon>
        <taxon>Dothideomycetes</taxon>
        <taxon>Dothideomycetes incertae sedis</taxon>
        <taxon>Trypetheliales</taxon>
        <taxon>Trypetheliaceae</taxon>
        <taxon>Viridothelium</taxon>
    </lineage>
</organism>
<dbReference type="Proteomes" id="UP000800092">
    <property type="component" value="Unassembled WGS sequence"/>
</dbReference>
<sequence length="54" mass="6425">MAEEEQLEQIGEVSFFLIFNLRSFLQHFLARNKKKKKKKHPLIPLLYSSRGTPH</sequence>
<feature type="non-terminal residue" evidence="3">
    <location>
        <position position="1"/>
    </location>
</feature>
<evidence type="ECO:0000313" key="4">
    <source>
        <dbReference type="Proteomes" id="UP000800092"/>
    </source>
</evidence>
<dbReference type="EMBL" id="ML991797">
    <property type="protein sequence ID" value="KAF2234555.1"/>
    <property type="molecule type" value="Genomic_DNA"/>
</dbReference>
<feature type="transmembrane region" description="Helical" evidence="2">
    <location>
        <begin position="13"/>
        <end position="30"/>
    </location>
</feature>
<proteinExistence type="predicted"/>
<protein>
    <submittedName>
        <fullName evidence="3">Uncharacterized protein</fullName>
    </submittedName>
</protein>
<keyword evidence="2" id="KW-0812">Transmembrane</keyword>
<gene>
    <name evidence="3" type="ORF">EV356DRAFT_501417</name>
</gene>
<keyword evidence="4" id="KW-1185">Reference proteome</keyword>
<accession>A0A6A6H931</accession>
<evidence type="ECO:0000256" key="1">
    <source>
        <dbReference type="SAM" id="MobiDB-lite"/>
    </source>
</evidence>
<evidence type="ECO:0000313" key="3">
    <source>
        <dbReference type="EMBL" id="KAF2234555.1"/>
    </source>
</evidence>